<dbReference type="InterPro" id="IPR019225">
    <property type="entry name" value="DUF2155"/>
</dbReference>
<protein>
    <recommendedName>
        <fullName evidence="4">DUF2155 domain-containing protein</fullName>
    </recommendedName>
</protein>
<evidence type="ECO:0000313" key="3">
    <source>
        <dbReference type="Proteomes" id="UP000033661"/>
    </source>
</evidence>
<evidence type="ECO:0000256" key="1">
    <source>
        <dbReference type="SAM" id="SignalP"/>
    </source>
</evidence>
<dbReference type="PATRIC" id="fig|1359193.3.peg.1008"/>
<organism evidence="2 3">
    <name type="scientific">Rickettsia bellii str. RML An4</name>
    <dbReference type="NCBI Taxonomy" id="1359193"/>
    <lineage>
        <taxon>Bacteria</taxon>
        <taxon>Pseudomonadati</taxon>
        <taxon>Pseudomonadota</taxon>
        <taxon>Alphaproteobacteria</taxon>
        <taxon>Rickettsiales</taxon>
        <taxon>Rickettsiaceae</taxon>
        <taxon>Rickettsieae</taxon>
        <taxon>Rickettsia</taxon>
        <taxon>belli group</taxon>
    </lineage>
</organism>
<feature type="signal peptide" evidence="1">
    <location>
        <begin position="1"/>
        <end position="21"/>
    </location>
</feature>
<comment type="caution">
    <text evidence="2">The sequence shown here is derived from an EMBL/GenBank/DDBJ whole genome shotgun (WGS) entry which is preliminary data.</text>
</comment>
<evidence type="ECO:0000313" key="2">
    <source>
        <dbReference type="EMBL" id="KJV90047.1"/>
    </source>
</evidence>
<sequence length="158" mass="18149">MQHLKIILAFIIFTCSPIIFAEELDSITTTEDIENDIFNLINNDPPVLNSNQAISDSTEFKNCDNCEITALNKTTAKSEKLTFKVGEEQYFGNIKIKIHKCVKNLDPYNEDNYILMTITEYIIDEDPKLLFQGWMTSGSISLSTFEHPIYEIFAKECF</sequence>
<keyword evidence="1" id="KW-0732">Signal</keyword>
<dbReference type="EMBL" id="LAOI01000001">
    <property type="protein sequence ID" value="KJV90047.1"/>
    <property type="molecule type" value="Genomic_DNA"/>
</dbReference>
<feature type="chain" id="PRO_5002465670" description="DUF2155 domain-containing protein" evidence="1">
    <location>
        <begin position="22"/>
        <end position="158"/>
    </location>
</feature>
<dbReference type="Pfam" id="PF09923">
    <property type="entry name" value="DUF2155"/>
    <property type="match status" value="1"/>
</dbReference>
<evidence type="ECO:0008006" key="4">
    <source>
        <dbReference type="Google" id="ProtNLM"/>
    </source>
</evidence>
<accession>A0A0F3QCS1</accession>
<dbReference type="RefSeq" id="WP_011477090.1">
    <property type="nucleotide sequence ID" value="NZ_LAOI01000001.1"/>
</dbReference>
<name>A0A0F3QCS1_RICBE</name>
<dbReference type="Proteomes" id="UP000033661">
    <property type="component" value="Unassembled WGS sequence"/>
</dbReference>
<dbReference type="AlphaFoldDB" id="A0A0F3QCS1"/>
<reference evidence="2 3" key="1">
    <citation type="submission" date="2015-02" db="EMBL/GenBank/DDBJ databases">
        <title>Genome Sequencing of Rickettsiales.</title>
        <authorList>
            <person name="Daugherty S.C."/>
            <person name="Su Q."/>
            <person name="Abolude K."/>
            <person name="Beier-Sexton M."/>
            <person name="Carlyon J.A."/>
            <person name="Carter R."/>
            <person name="Day N.P."/>
            <person name="Dumler S.J."/>
            <person name="Dyachenko V."/>
            <person name="Godinez A."/>
            <person name="Kurtti T.J."/>
            <person name="Lichay M."/>
            <person name="Mullins K.E."/>
            <person name="Ott S."/>
            <person name="Pappas-Brown V."/>
            <person name="Paris D.H."/>
            <person name="Patel P."/>
            <person name="Richards A.L."/>
            <person name="Sadzewicz L."/>
            <person name="Sears K."/>
            <person name="Seidman D."/>
            <person name="Sengamalay N."/>
            <person name="Stenos J."/>
            <person name="Tallon L.J."/>
            <person name="Vincent G."/>
            <person name="Fraser C.M."/>
            <person name="Munderloh U."/>
            <person name="Dunning-Hotopp J.C."/>
        </authorList>
    </citation>
    <scope>NUCLEOTIDE SEQUENCE [LARGE SCALE GENOMIC DNA]</scope>
    <source>
        <strain evidence="2 3">RML An4</strain>
    </source>
</reference>
<gene>
    <name evidence="2" type="ORF">RBEAN4_1045</name>
</gene>
<keyword evidence="3" id="KW-1185">Reference proteome</keyword>
<proteinExistence type="predicted"/>